<dbReference type="Proteomes" id="UP000585474">
    <property type="component" value="Unassembled WGS sequence"/>
</dbReference>
<comment type="caution">
    <text evidence="2">The sequence shown here is derived from an EMBL/GenBank/DDBJ whole genome shotgun (WGS) entry which is preliminary data.</text>
</comment>
<reference evidence="2 3" key="1">
    <citation type="submission" date="2019-07" db="EMBL/GenBank/DDBJ databases">
        <title>De Novo Assembly of kiwifruit Actinidia rufa.</title>
        <authorList>
            <person name="Sugita-Konishi S."/>
            <person name="Sato K."/>
            <person name="Mori E."/>
            <person name="Abe Y."/>
            <person name="Kisaki G."/>
            <person name="Hamano K."/>
            <person name="Suezawa K."/>
            <person name="Otani M."/>
            <person name="Fukuda T."/>
            <person name="Manabe T."/>
            <person name="Gomi K."/>
            <person name="Tabuchi M."/>
            <person name="Akimitsu K."/>
            <person name="Kataoka I."/>
        </authorList>
    </citation>
    <scope>NUCLEOTIDE SEQUENCE [LARGE SCALE GENOMIC DNA]</scope>
    <source>
        <strain evidence="3">cv. Fuchu</strain>
    </source>
</reference>
<sequence length="189" mass="21084">MVISDKRREETEAEKLMALGPERSKSLHNFDMPRLNWGTQRLLRCMNVNPNAEALSSAPSIGGFLLWDGGGCGFGKKSKVKSDRDGGIEAVWEKLTFDFQADGDKTLKESAVFETADSEADAGHWRPRNSTRTRAANGTSGCCSGCSANGGVSIYQMLKPIAEIRRRRHRRPYQREEEEILNFAFPARD</sequence>
<dbReference type="AlphaFoldDB" id="A0A7J0GZ05"/>
<evidence type="ECO:0000313" key="3">
    <source>
        <dbReference type="Proteomes" id="UP000585474"/>
    </source>
</evidence>
<dbReference type="EMBL" id="BJWL01000025">
    <property type="protein sequence ID" value="GFZ16070.1"/>
    <property type="molecule type" value="Genomic_DNA"/>
</dbReference>
<keyword evidence="3" id="KW-1185">Reference proteome</keyword>
<evidence type="ECO:0000256" key="1">
    <source>
        <dbReference type="SAM" id="MobiDB-lite"/>
    </source>
</evidence>
<organism evidence="2 3">
    <name type="scientific">Actinidia rufa</name>
    <dbReference type="NCBI Taxonomy" id="165716"/>
    <lineage>
        <taxon>Eukaryota</taxon>
        <taxon>Viridiplantae</taxon>
        <taxon>Streptophyta</taxon>
        <taxon>Embryophyta</taxon>
        <taxon>Tracheophyta</taxon>
        <taxon>Spermatophyta</taxon>
        <taxon>Magnoliopsida</taxon>
        <taxon>eudicotyledons</taxon>
        <taxon>Gunneridae</taxon>
        <taxon>Pentapetalae</taxon>
        <taxon>asterids</taxon>
        <taxon>Ericales</taxon>
        <taxon>Actinidiaceae</taxon>
        <taxon>Actinidia</taxon>
    </lineage>
</organism>
<accession>A0A7J0GZ05</accession>
<feature type="region of interest" description="Disordered" evidence="1">
    <location>
        <begin position="118"/>
        <end position="139"/>
    </location>
</feature>
<dbReference type="OrthoDB" id="769821at2759"/>
<evidence type="ECO:0000313" key="2">
    <source>
        <dbReference type="EMBL" id="GFZ16070.1"/>
    </source>
</evidence>
<name>A0A7J0GZ05_9ERIC</name>
<gene>
    <name evidence="2" type="ORF">Acr_25g0004790</name>
</gene>
<proteinExistence type="predicted"/>
<protein>
    <submittedName>
        <fullName evidence="2">Uncharacterized protein</fullName>
    </submittedName>
</protein>